<dbReference type="GO" id="GO:0017168">
    <property type="term" value="F:5-oxoprolinase (ATP-hydrolyzing) activity"/>
    <property type="evidence" value="ECO:0007669"/>
    <property type="project" value="UniProtKB-UniRule"/>
</dbReference>
<comment type="caution">
    <text evidence="2">The sequence shown here is derived from an EMBL/GenBank/DDBJ whole genome shotgun (WGS) entry which is preliminary data.</text>
</comment>
<dbReference type="OrthoDB" id="9773478at2"/>
<dbReference type="CDD" id="cd10787">
    <property type="entry name" value="LamB_YcsF_like"/>
    <property type="match status" value="1"/>
</dbReference>
<evidence type="ECO:0000313" key="3">
    <source>
        <dbReference type="Proteomes" id="UP000312032"/>
    </source>
</evidence>
<dbReference type="Gene3D" id="3.20.20.370">
    <property type="entry name" value="Glycoside hydrolase/deacetylase"/>
    <property type="match status" value="1"/>
</dbReference>
<protein>
    <recommendedName>
        <fullName evidence="1">5-oxoprolinase subunit A</fullName>
        <shortName evidence="1">5-OPase subunit A</shortName>
        <ecNumber evidence="1">3.5.2.9</ecNumber>
    </recommendedName>
    <alternativeName>
        <fullName evidence="1">5-oxoprolinase (ATP-hydrolyzing) subunit A</fullName>
    </alternativeName>
</protein>
<name>A0A5C4U837_9CORY</name>
<dbReference type="HAMAP" id="MF_00691">
    <property type="entry name" value="PxpA"/>
    <property type="match status" value="1"/>
</dbReference>
<dbReference type="EC" id="3.5.2.9" evidence="1"/>
<sequence length="252" mass="26235">MATIDLNADLGESTAGNPVADDQAMLQLVSSANIACGFHAGDARTMSSTVKTAEQQGVAIGAHVAYNDPAGFGRRFMDYDPAELADEVLYQIGALDAFARAHGTDVRYVKPHGALYNAIVHHRAQAQAVIDGIAAFNRELAVMLLPGGVAVEVAEHAGLSVIAEAFADRGYNPDGSLVKRGTPGALLTDPEAVAERVRRIAEDGSIVAIDGSVLHVGAQSVCVHGDSPSSVQLTEAVVAALQREDVSIRSVL</sequence>
<comment type="similarity">
    <text evidence="1">Belongs to the LamB/PxpA family.</text>
</comment>
<evidence type="ECO:0000256" key="1">
    <source>
        <dbReference type="HAMAP-Rule" id="MF_00691"/>
    </source>
</evidence>
<keyword evidence="1" id="KW-0547">Nucleotide-binding</keyword>
<dbReference type="AlphaFoldDB" id="A0A5C4U837"/>
<dbReference type="GO" id="GO:0005975">
    <property type="term" value="P:carbohydrate metabolic process"/>
    <property type="evidence" value="ECO:0007669"/>
    <property type="project" value="InterPro"/>
</dbReference>
<keyword evidence="3" id="KW-1185">Reference proteome</keyword>
<keyword evidence="1" id="KW-0378">Hydrolase</keyword>
<comment type="subunit">
    <text evidence="1">Forms a complex composed of PxpA, PxpB and PxpC.</text>
</comment>
<gene>
    <name evidence="1" type="primary">pxpA</name>
    <name evidence="2" type="ORF">FHE74_00880</name>
</gene>
<dbReference type="SUPFAM" id="SSF88713">
    <property type="entry name" value="Glycoside hydrolase/deacetylase"/>
    <property type="match status" value="1"/>
</dbReference>
<dbReference type="Pfam" id="PF03746">
    <property type="entry name" value="LamB_YcsF"/>
    <property type="match status" value="1"/>
</dbReference>
<comment type="function">
    <text evidence="1">Catalyzes the cleavage of 5-oxoproline to form L-glutamate coupled to the hydrolysis of ATP to ADP and inorganic phosphate.</text>
</comment>
<dbReference type="Proteomes" id="UP000312032">
    <property type="component" value="Unassembled WGS sequence"/>
</dbReference>
<comment type="catalytic activity">
    <reaction evidence="1">
        <text>5-oxo-L-proline + ATP + 2 H2O = L-glutamate + ADP + phosphate + H(+)</text>
        <dbReference type="Rhea" id="RHEA:10348"/>
        <dbReference type="ChEBI" id="CHEBI:15377"/>
        <dbReference type="ChEBI" id="CHEBI:15378"/>
        <dbReference type="ChEBI" id="CHEBI:29985"/>
        <dbReference type="ChEBI" id="CHEBI:30616"/>
        <dbReference type="ChEBI" id="CHEBI:43474"/>
        <dbReference type="ChEBI" id="CHEBI:58402"/>
        <dbReference type="ChEBI" id="CHEBI:456216"/>
        <dbReference type="EC" id="3.5.2.9"/>
    </reaction>
</comment>
<organism evidence="2 3">
    <name type="scientific">Corynebacterium tapiri</name>
    <dbReference type="NCBI Taxonomy" id="1448266"/>
    <lineage>
        <taxon>Bacteria</taxon>
        <taxon>Bacillati</taxon>
        <taxon>Actinomycetota</taxon>
        <taxon>Actinomycetes</taxon>
        <taxon>Mycobacteriales</taxon>
        <taxon>Corynebacteriaceae</taxon>
        <taxon>Corynebacterium</taxon>
    </lineage>
</organism>
<dbReference type="InterPro" id="IPR011330">
    <property type="entry name" value="Glyco_hydro/deAcase_b/a-brl"/>
</dbReference>
<dbReference type="NCBIfam" id="NF003816">
    <property type="entry name" value="PRK05406.1-5"/>
    <property type="match status" value="1"/>
</dbReference>
<dbReference type="PANTHER" id="PTHR30292:SF0">
    <property type="entry name" value="5-OXOPROLINASE SUBUNIT A"/>
    <property type="match status" value="1"/>
</dbReference>
<dbReference type="GO" id="GO:0005524">
    <property type="term" value="F:ATP binding"/>
    <property type="evidence" value="ECO:0007669"/>
    <property type="project" value="UniProtKB-UniRule"/>
</dbReference>
<dbReference type="NCBIfam" id="NF003814">
    <property type="entry name" value="PRK05406.1-3"/>
    <property type="match status" value="1"/>
</dbReference>
<dbReference type="EMBL" id="VDHJ01000001">
    <property type="protein sequence ID" value="TNM00531.1"/>
    <property type="molecule type" value="Genomic_DNA"/>
</dbReference>
<dbReference type="InterPro" id="IPR005501">
    <property type="entry name" value="LamB/YcsF/PxpA-like"/>
</dbReference>
<keyword evidence="1" id="KW-0067">ATP-binding</keyword>
<accession>A0A5C4U837</accession>
<dbReference type="PANTHER" id="PTHR30292">
    <property type="entry name" value="UNCHARACTERIZED PROTEIN YBGL-RELATED"/>
    <property type="match status" value="1"/>
</dbReference>
<reference evidence="2 3" key="1">
    <citation type="submission" date="2019-06" db="EMBL/GenBank/DDBJ databases">
        <authorList>
            <person name="Li J."/>
        </authorList>
    </citation>
    <scope>NUCLEOTIDE SEQUENCE [LARGE SCALE GENOMIC DNA]</scope>
    <source>
        <strain evidence="2 3">LMG 28165</strain>
    </source>
</reference>
<evidence type="ECO:0000313" key="2">
    <source>
        <dbReference type="EMBL" id="TNM00531.1"/>
    </source>
</evidence>
<dbReference type="RefSeq" id="WP_139464529.1">
    <property type="nucleotide sequence ID" value="NZ_VDHJ01000001.1"/>
</dbReference>
<proteinExistence type="inferred from homology"/>